<dbReference type="FunCoup" id="A0A140L779">
    <property type="interactions" value="6"/>
</dbReference>
<dbReference type="Pfam" id="PF02272">
    <property type="entry name" value="DHHA1"/>
    <property type="match status" value="1"/>
</dbReference>
<dbReference type="Gene3D" id="3.90.1640.10">
    <property type="entry name" value="inorganic pyrophosphatase (n-terminal core)"/>
    <property type="match status" value="1"/>
</dbReference>
<sequence length="555" mass="62207">MQTLSDFIKKNSLLLGIIIFQLLTTAVISPKTALWLGVIILLVLAGAYFFHKKTLEQEIEKGEEANRQPFEFPAKSELAIMYIQIDNYDEVLAATPEENRPELLARIDKAITQWVQSYEGFIKKFDDDKFLSAVTAEKFRQIEENKFNILEKIKEIKTSNALPVTLSIGASYGKGSLLELNRTAQNALELCLGRGGDQAVVKAEGKTYFYGGRTKEMEKYTRVRARVIAHALRDLIEEADKVLVLGHIFLDMDALGAGIGMVKAARSLKKEGYFVLSPNQGHSVETLLKLLQEDDETQRYFLAEKDALKVQTRDTLVIIVDTHKPSFCYSQKILQLAEKVVLIDHHRRGEEFIEKAMLVYLEPYASSTSEMVTEMIQYMGEEIKLNPREATALLAGICVDTRNFAFKTGVRTFDAASYLRRHGADPTLVFKLFQEDIGEFQNRAEVVARMQILPGHIALSYYDKKCENPRLTAAHAANSLLEIKGVYAAFVLVPFEDGVAISGRSLGDINVQRILEKLGGGGHLTVAGAQIPNVTVEEAMKRLKEAIDEFLKAFL</sequence>
<feature type="domain" description="GGDEF" evidence="2">
    <location>
        <begin position="76"/>
        <end position="204"/>
    </location>
</feature>
<dbReference type="Proteomes" id="UP000070427">
    <property type="component" value="Unassembled WGS sequence"/>
</dbReference>
<accession>A0A140L779</accession>
<dbReference type="InParanoid" id="A0A140L779"/>
<name>A0A140L779_9FIRM</name>
<dbReference type="Pfam" id="PF01368">
    <property type="entry name" value="DHH"/>
    <property type="match status" value="1"/>
</dbReference>
<keyword evidence="1" id="KW-0812">Transmembrane</keyword>
<evidence type="ECO:0000313" key="4">
    <source>
        <dbReference type="Proteomes" id="UP000070427"/>
    </source>
</evidence>
<dbReference type="PATRIC" id="fig|520764.3.peg.1764"/>
<evidence type="ECO:0000256" key="1">
    <source>
        <dbReference type="SAM" id="Phobius"/>
    </source>
</evidence>
<dbReference type="InterPro" id="IPR038763">
    <property type="entry name" value="DHH_sf"/>
</dbReference>
<dbReference type="SUPFAM" id="SSF64182">
    <property type="entry name" value="DHH phosphoesterases"/>
    <property type="match status" value="1"/>
</dbReference>
<dbReference type="STRING" id="520764.AN618_16440"/>
<keyword evidence="1" id="KW-0472">Membrane</keyword>
<dbReference type="EMBL" id="LOED01000020">
    <property type="protein sequence ID" value="KXG76404.1"/>
    <property type="molecule type" value="Genomic_DNA"/>
</dbReference>
<organism evidence="3 4">
    <name type="scientific">Fervidicola ferrireducens</name>
    <dbReference type="NCBI Taxonomy" id="520764"/>
    <lineage>
        <taxon>Bacteria</taxon>
        <taxon>Bacillati</taxon>
        <taxon>Bacillota</taxon>
        <taxon>Clostridia</taxon>
        <taxon>Thermosediminibacterales</taxon>
        <taxon>Thermosediminibacteraceae</taxon>
        <taxon>Fervidicola</taxon>
    </lineage>
</organism>
<dbReference type="PROSITE" id="PS50887">
    <property type="entry name" value="GGDEF"/>
    <property type="match status" value="1"/>
</dbReference>
<reference evidence="3 4" key="1">
    <citation type="submission" date="2015-12" db="EMBL/GenBank/DDBJ databases">
        <title>Draft genome sequnece of Fervidicola ferrireducens strain Y170.</title>
        <authorList>
            <person name="Patel B.K."/>
        </authorList>
    </citation>
    <scope>NUCLEOTIDE SEQUENCE [LARGE SCALE GENOMIC DNA]</scope>
    <source>
        <strain evidence="3 4">Y170</strain>
    </source>
</reference>
<keyword evidence="4" id="KW-1185">Reference proteome</keyword>
<dbReference type="PANTHER" id="PTHR47618">
    <property type="entry name" value="BIFUNCTIONAL OLIGORIBONUCLEASE AND PAP PHOSPHATASE NRNA"/>
    <property type="match status" value="1"/>
</dbReference>
<dbReference type="Gene3D" id="3.10.310.30">
    <property type="match status" value="1"/>
</dbReference>
<proteinExistence type="predicted"/>
<dbReference type="Pfam" id="PF24898">
    <property type="entry name" value="GGDEF_GdpP"/>
    <property type="match status" value="1"/>
</dbReference>
<protein>
    <submittedName>
        <fullName evidence="3">Bifunctional oligoribonuclease and PAP phosphatase NrnA</fullName>
        <ecNumber evidence="3">3.1.-.-</ecNumber>
    </submittedName>
</protein>
<dbReference type="SMART" id="SM00267">
    <property type="entry name" value="GGDEF"/>
    <property type="match status" value="1"/>
</dbReference>
<dbReference type="GO" id="GO:0016787">
    <property type="term" value="F:hydrolase activity"/>
    <property type="evidence" value="ECO:0007669"/>
    <property type="project" value="UniProtKB-KW"/>
</dbReference>
<dbReference type="RefSeq" id="WP_066353787.1">
    <property type="nucleotide sequence ID" value="NZ_LOED01000020.1"/>
</dbReference>
<dbReference type="PANTHER" id="PTHR47618:SF2">
    <property type="entry name" value="CYCLIC-DI-AMP PHOSPHODIESTERASE GDPP"/>
    <property type="match status" value="1"/>
</dbReference>
<dbReference type="GO" id="GO:0003676">
    <property type="term" value="F:nucleic acid binding"/>
    <property type="evidence" value="ECO:0007669"/>
    <property type="project" value="InterPro"/>
</dbReference>
<dbReference type="InterPro" id="IPR001667">
    <property type="entry name" value="DDH_dom"/>
</dbReference>
<keyword evidence="1" id="KW-1133">Transmembrane helix</keyword>
<dbReference type="FunFam" id="3.90.1640.10:FF:000002">
    <property type="entry name" value="Cyclic-di-AMP phosphodiesterase"/>
    <property type="match status" value="1"/>
</dbReference>
<dbReference type="EC" id="3.1.-.-" evidence="3"/>
<keyword evidence="3" id="KW-0378">Hydrolase</keyword>
<dbReference type="OrthoDB" id="9759476at2"/>
<comment type="caution">
    <text evidence="3">The sequence shown here is derived from an EMBL/GenBank/DDBJ whole genome shotgun (WGS) entry which is preliminary data.</text>
</comment>
<dbReference type="InterPro" id="IPR000160">
    <property type="entry name" value="GGDEF_dom"/>
</dbReference>
<gene>
    <name evidence="3" type="primary">nrnA_2</name>
    <name evidence="3" type="ORF">AN618_16440</name>
</gene>
<dbReference type="InterPro" id="IPR003156">
    <property type="entry name" value="DHHA1_dom"/>
</dbReference>
<dbReference type="AlphaFoldDB" id="A0A140L779"/>
<feature type="transmembrane region" description="Helical" evidence="1">
    <location>
        <begin position="12"/>
        <end position="28"/>
    </location>
</feature>
<evidence type="ECO:0000313" key="3">
    <source>
        <dbReference type="EMBL" id="KXG76404.1"/>
    </source>
</evidence>
<dbReference type="InterPro" id="IPR051319">
    <property type="entry name" value="Oligoribo/pAp-PDE_c-di-AMP_PDE"/>
</dbReference>
<evidence type="ECO:0000259" key="2">
    <source>
        <dbReference type="PROSITE" id="PS50887"/>
    </source>
</evidence>